<organism evidence="2 3">
    <name type="scientific">Fusarium coffeatum</name>
    <dbReference type="NCBI Taxonomy" id="231269"/>
    <lineage>
        <taxon>Eukaryota</taxon>
        <taxon>Fungi</taxon>
        <taxon>Dikarya</taxon>
        <taxon>Ascomycota</taxon>
        <taxon>Pezizomycotina</taxon>
        <taxon>Sordariomycetes</taxon>
        <taxon>Hypocreomycetidae</taxon>
        <taxon>Hypocreales</taxon>
        <taxon>Nectriaceae</taxon>
        <taxon>Fusarium</taxon>
        <taxon>Fusarium incarnatum-equiseti species complex</taxon>
    </lineage>
</organism>
<sequence length="339" mass="37878">MPKKAKTRRIAPIRTVSIRRAPPSPPASQNTNTTLATSSTGIAGPGSMPASTATLHADNEGSKLSQQADALARMTFQVNLNAVSKIAYALQDDVKKLVLRTSDNHEYRRENEERLTRMMLEVQTIKQFMTSLKDTPPATQADIERAQEEMRQTVREWHTRVNGIETRVEAISNAAKQPPKPVITKPVTTKAVNPGPFTPDTLGRETRSAKKARIEADASAQGQQSIELTNSSNLSTPEGRIHEAINSTKRWNREHKVTRLKDNQYIVSYFTKQTERDPQLASILQRTFQNRVVKNVEGKANPRGLEECSNYASWDDVTDTAAKVLIANEKKLVELLQRK</sequence>
<dbReference type="AlphaFoldDB" id="A0A366QGN8"/>
<evidence type="ECO:0000313" key="3">
    <source>
        <dbReference type="Proteomes" id="UP000253153"/>
    </source>
</evidence>
<keyword evidence="3" id="KW-1185">Reference proteome</keyword>
<feature type="compositionally biased region" description="Polar residues" evidence="1">
    <location>
        <begin position="29"/>
        <end position="41"/>
    </location>
</feature>
<feature type="compositionally biased region" description="Low complexity" evidence="1">
    <location>
        <begin position="182"/>
        <end position="192"/>
    </location>
</feature>
<feature type="compositionally biased region" description="Basic residues" evidence="1">
    <location>
        <begin position="1"/>
        <end position="11"/>
    </location>
</feature>
<evidence type="ECO:0000256" key="1">
    <source>
        <dbReference type="SAM" id="MobiDB-lite"/>
    </source>
</evidence>
<dbReference type="OrthoDB" id="5040307at2759"/>
<dbReference type="GeneID" id="42001079"/>
<accession>A0A366QGN8</accession>
<protein>
    <submittedName>
        <fullName evidence="2">Uncharacterized protein</fullName>
    </submittedName>
</protein>
<evidence type="ECO:0000313" key="2">
    <source>
        <dbReference type="EMBL" id="RBR03902.1"/>
    </source>
</evidence>
<gene>
    <name evidence="2" type="ORF">FIESC28_11663</name>
</gene>
<dbReference type="Proteomes" id="UP000253153">
    <property type="component" value="Unassembled WGS sequence"/>
</dbReference>
<comment type="caution">
    <text evidence="2">The sequence shown here is derived from an EMBL/GenBank/DDBJ whole genome shotgun (WGS) entry which is preliminary data.</text>
</comment>
<dbReference type="EMBL" id="QKXC01000447">
    <property type="protein sequence ID" value="RBR03902.1"/>
    <property type="molecule type" value="Genomic_DNA"/>
</dbReference>
<name>A0A366QGN8_9HYPO</name>
<feature type="region of interest" description="Disordered" evidence="1">
    <location>
        <begin position="178"/>
        <end position="205"/>
    </location>
</feature>
<dbReference type="RefSeq" id="XP_031010157.1">
    <property type="nucleotide sequence ID" value="XM_031165783.1"/>
</dbReference>
<feature type="region of interest" description="Disordered" evidence="1">
    <location>
        <begin position="1"/>
        <end position="61"/>
    </location>
</feature>
<reference evidence="2 3" key="1">
    <citation type="submission" date="2018-06" db="EMBL/GenBank/DDBJ databases">
        <title>Fusarium incarnatum-equiseti species complex species 28.</title>
        <authorList>
            <person name="Gardiner D.M."/>
        </authorList>
    </citation>
    <scope>NUCLEOTIDE SEQUENCE [LARGE SCALE GENOMIC DNA]</scope>
    <source>
        <strain evidence="2 3">FIESC_28</strain>
    </source>
</reference>
<proteinExistence type="predicted"/>